<organism evidence="1">
    <name type="scientific">Terrestrivirus sp</name>
    <dbReference type="NCBI Taxonomy" id="2487775"/>
    <lineage>
        <taxon>Viruses</taxon>
        <taxon>Varidnaviria</taxon>
        <taxon>Bamfordvirae</taxon>
        <taxon>Nucleocytoviricota</taxon>
        <taxon>Megaviricetes</taxon>
        <taxon>Imitervirales</taxon>
        <taxon>Mimiviridae</taxon>
        <taxon>Klosneuvirinae</taxon>
    </lineage>
</organism>
<reference evidence="1" key="1">
    <citation type="submission" date="2018-10" db="EMBL/GenBank/DDBJ databases">
        <title>Hidden diversity of soil giant viruses.</title>
        <authorList>
            <person name="Schulz F."/>
            <person name="Alteio L."/>
            <person name="Goudeau D."/>
            <person name="Ryan E.M."/>
            <person name="Malmstrom R.R."/>
            <person name="Blanchard J."/>
            <person name="Woyke T."/>
        </authorList>
    </citation>
    <scope>NUCLEOTIDE SEQUENCE</scope>
    <source>
        <strain evidence="1">TEV1</strain>
    </source>
</reference>
<gene>
    <name evidence="1" type="ORF">Terrestrivirus11_35</name>
</gene>
<protein>
    <submittedName>
        <fullName evidence="1">Uncharacterized protein</fullName>
    </submittedName>
</protein>
<sequence length="181" mass="21176">MSYTYDSNQTKNETLKVNGFSWWYLKKNVASIGEKNYDALNEPCDKITKFDHVCVIPDRFLSDNNMMEGLFGNIDNDDKETYSNKLGDFMDSKINIKTCTDEQVNNLIKVLLDKYLIQKIYLNTSECENYTYMNIVDAISSGLREIRMRYKCNEFENGISNLVFNGHLTKRGNIWFYHTDS</sequence>
<name>A0A3G4ZQU3_9VIRU</name>
<evidence type="ECO:0000313" key="1">
    <source>
        <dbReference type="EMBL" id="AYV76694.1"/>
    </source>
</evidence>
<accession>A0A3G4ZQU3</accession>
<dbReference type="EMBL" id="MK071989">
    <property type="protein sequence ID" value="AYV76694.1"/>
    <property type="molecule type" value="Genomic_DNA"/>
</dbReference>
<proteinExistence type="predicted"/>